<evidence type="ECO:0000313" key="2">
    <source>
        <dbReference type="Proteomes" id="UP001597262"/>
    </source>
</evidence>
<evidence type="ECO:0000313" key="1">
    <source>
        <dbReference type="EMBL" id="MFD1175407.1"/>
    </source>
</evidence>
<protein>
    <submittedName>
        <fullName evidence="1">Uncharacterized protein</fullName>
    </submittedName>
</protein>
<accession>A0ABW3RT50</accession>
<dbReference type="RefSeq" id="WP_379316737.1">
    <property type="nucleotide sequence ID" value="NZ_JBHTLM010000002.1"/>
</dbReference>
<gene>
    <name evidence="1" type="ORF">ACFQ3W_03720</name>
</gene>
<keyword evidence="2" id="KW-1185">Reference proteome</keyword>
<organism evidence="1 2">
    <name type="scientific">Paenibacillus puldeungensis</name>
    <dbReference type="NCBI Taxonomy" id="696536"/>
    <lineage>
        <taxon>Bacteria</taxon>
        <taxon>Bacillati</taxon>
        <taxon>Bacillota</taxon>
        <taxon>Bacilli</taxon>
        <taxon>Bacillales</taxon>
        <taxon>Paenibacillaceae</taxon>
        <taxon>Paenibacillus</taxon>
    </lineage>
</organism>
<comment type="caution">
    <text evidence="1">The sequence shown here is derived from an EMBL/GenBank/DDBJ whole genome shotgun (WGS) entry which is preliminary data.</text>
</comment>
<sequence length="76" mass="8388">MHFLHLDGACTDRRSAMGTMVRVQIAAAQWGRWCVYRSLQHNGHNGAVYGTCAEAERIVPMHRALETVTPPPTSPA</sequence>
<name>A0ABW3RT50_9BACL</name>
<dbReference type="EMBL" id="JBHTLM010000002">
    <property type="protein sequence ID" value="MFD1175407.1"/>
    <property type="molecule type" value="Genomic_DNA"/>
</dbReference>
<dbReference type="Proteomes" id="UP001597262">
    <property type="component" value="Unassembled WGS sequence"/>
</dbReference>
<reference evidence="2" key="1">
    <citation type="journal article" date="2019" name="Int. J. Syst. Evol. Microbiol.">
        <title>The Global Catalogue of Microorganisms (GCM) 10K type strain sequencing project: providing services to taxonomists for standard genome sequencing and annotation.</title>
        <authorList>
            <consortium name="The Broad Institute Genomics Platform"/>
            <consortium name="The Broad Institute Genome Sequencing Center for Infectious Disease"/>
            <person name="Wu L."/>
            <person name="Ma J."/>
        </authorList>
    </citation>
    <scope>NUCLEOTIDE SEQUENCE [LARGE SCALE GENOMIC DNA]</scope>
    <source>
        <strain evidence="2">CCUG 59189</strain>
    </source>
</reference>
<proteinExistence type="predicted"/>